<feature type="domain" description="ABC transmembrane type-1" evidence="8">
    <location>
        <begin position="2"/>
        <end position="81"/>
    </location>
</feature>
<comment type="subcellular location">
    <subcellularLocation>
        <location evidence="1">Cell membrane</location>
        <topology evidence="1">Multi-pass membrane protein</topology>
    </subcellularLocation>
</comment>
<dbReference type="GO" id="GO:0055085">
    <property type="term" value="P:transmembrane transport"/>
    <property type="evidence" value="ECO:0007669"/>
    <property type="project" value="InterPro"/>
</dbReference>
<evidence type="ECO:0000256" key="5">
    <source>
        <dbReference type="ARBA" id="ARBA00022989"/>
    </source>
</evidence>
<protein>
    <submittedName>
        <fullName evidence="9">Unannotated protein</fullName>
    </submittedName>
</protein>
<dbReference type="EMBL" id="CAFBPJ010000229">
    <property type="protein sequence ID" value="CAB5029848.1"/>
    <property type="molecule type" value="Genomic_DNA"/>
</dbReference>
<sequence>MRAGLTPIVTAAGLDLAGLLGGAIITESIFSLPGLGSLAVNSVNDADLPVIVGITLVTATFIIVANLIVDLLYAVIDPRVRLV</sequence>
<gene>
    <name evidence="9" type="ORF">UFOPK4092_01510</name>
</gene>
<proteinExistence type="predicted"/>
<dbReference type="PANTHER" id="PTHR43163">
    <property type="entry name" value="DIPEPTIDE TRANSPORT SYSTEM PERMEASE PROTEIN DPPB-RELATED"/>
    <property type="match status" value="1"/>
</dbReference>
<accession>A0A6J7RN07</accession>
<name>A0A6J7RN07_9ZZZZ</name>
<evidence type="ECO:0000256" key="1">
    <source>
        <dbReference type="ARBA" id="ARBA00004651"/>
    </source>
</evidence>
<keyword evidence="6 7" id="KW-0472">Membrane</keyword>
<dbReference type="InterPro" id="IPR000515">
    <property type="entry name" value="MetI-like"/>
</dbReference>
<evidence type="ECO:0000256" key="4">
    <source>
        <dbReference type="ARBA" id="ARBA00022692"/>
    </source>
</evidence>
<dbReference type="Pfam" id="PF00528">
    <property type="entry name" value="BPD_transp_1"/>
    <property type="match status" value="1"/>
</dbReference>
<reference evidence="9" key="1">
    <citation type="submission" date="2020-05" db="EMBL/GenBank/DDBJ databases">
        <authorList>
            <person name="Chiriac C."/>
            <person name="Salcher M."/>
            <person name="Ghai R."/>
            <person name="Kavagutti S V."/>
        </authorList>
    </citation>
    <scope>NUCLEOTIDE SEQUENCE</scope>
</reference>
<feature type="transmembrane region" description="Helical" evidence="7">
    <location>
        <begin position="12"/>
        <end position="30"/>
    </location>
</feature>
<dbReference type="PANTHER" id="PTHR43163:SF6">
    <property type="entry name" value="DIPEPTIDE TRANSPORT SYSTEM PERMEASE PROTEIN DPPB-RELATED"/>
    <property type="match status" value="1"/>
</dbReference>
<feature type="transmembrane region" description="Helical" evidence="7">
    <location>
        <begin position="50"/>
        <end position="76"/>
    </location>
</feature>
<evidence type="ECO:0000259" key="8">
    <source>
        <dbReference type="Pfam" id="PF00528"/>
    </source>
</evidence>
<keyword evidence="4 7" id="KW-0812">Transmembrane</keyword>
<evidence type="ECO:0000256" key="3">
    <source>
        <dbReference type="ARBA" id="ARBA00022475"/>
    </source>
</evidence>
<evidence type="ECO:0000256" key="2">
    <source>
        <dbReference type="ARBA" id="ARBA00022448"/>
    </source>
</evidence>
<organism evidence="9">
    <name type="scientific">freshwater metagenome</name>
    <dbReference type="NCBI Taxonomy" id="449393"/>
    <lineage>
        <taxon>unclassified sequences</taxon>
        <taxon>metagenomes</taxon>
        <taxon>ecological metagenomes</taxon>
    </lineage>
</organism>
<dbReference type="AlphaFoldDB" id="A0A6J7RN07"/>
<keyword evidence="2" id="KW-0813">Transport</keyword>
<dbReference type="GO" id="GO:0005886">
    <property type="term" value="C:plasma membrane"/>
    <property type="evidence" value="ECO:0007669"/>
    <property type="project" value="UniProtKB-SubCell"/>
</dbReference>
<keyword evidence="5 7" id="KW-1133">Transmembrane helix</keyword>
<evidence type="ECO:0000313" key="9">
    <source>
        <dbReference type="EMBL" id="CAB5029848.1"/>
    </source>
</evidence>
<evidence type="ECO:0000256" key="6">
    <source>
        <dbReference type="ARBA" id="ARBA00023136"/>
    </source>
</evidence>
<evidence type="ECO:0000256" key="7">
    <source>
        <dbReference type="SAM" id="Phobius"/>
    </source>
</evidence>
<keyword evidence="3" id="KW-1003">Cell membrane</keyword>